<feature type="non-terminal residue" evidence="1">
    <location>
        <position position="173"/>
    </location>
</feature>
<gene>
    <name evidence="1" type="ORF">OFUS_LOCUS26517</name>
</gene>
<dbReference type="GO" id="GO:0003723">
    <property type="term" value="F:RNA binding"/>
    <property type="evidence" value="ECO:0007669"/>
    <property type="project" value="TreeGrafter"/>
</dbReference>
<accession>A0A8S4Q9N1</accession>
<comment type="caution">
    <text evidence="1">The sequence shown here is derived from an EMBL/GenBank/DDBJ whole genome shotgun (WGS) entry which is preliminary data.</text>
</comment>
<evidence type="ECO:0000313" key="1">
    <source>
        <dbReference type="EMBL" id="CAH1802876.1"/>
    </source>
</evidence>
<organism evidence="1 2">
    <name type="scientific">Owenia fusiformis</name>
    <name type="common">Polychaete worm</name>
    <dbReference type="NCBI Taxonomy" id="6347"/>
    <lineage>
        <taxon>Eukaryota</taxon>
        <taxon>Metazoa</taxon>
        <taxon>Spiralia</taxon>
        <taxon>Lophotrochozoa</taxon>
        <taxon>Annelida</taxon>
        <taxon>Polychaeta</taxon>
        <taxon>Sedentaria</taxon>
        <taxon>Canalipalpata</taxon>
        <taxon>Sabellida</taxon>
        <taxon>Oweniida</taxon>
        <taxon>Oweniidae</taxon>
        <taxon>Owenia</taxon>
    </lineage>
</organism>
<evidence type="ECO:0000313" key="2">
    <source>
        <dbReference type="Proteomes" id="UP000749559"/>
    </source>
</evidence>
<protein>
    <submittedName>
        <fullName evidence="1">Uncharacterized protein</fullName>
    </submittedName>
</protein>
<dbReference type="PANTHER" id="PTHR23185:SF0">
    <property type="entry name" value="PROTEIN VIRILIZER HOMOLOG"/>
    <property type="match status" value="1"/>
</dbReference>
<proteinExistence type="predicted"/>
<keyword evidence="2" id="KW-1185">Reference proteome</keyword>
<dbReference type="OrthoDB" id="2011702at2759"/>
<sequence length="173" mass="19687">VIERFKTEEHHDSWVETLEEFAVLIPQGLPHIVTSHPEAVDTLVDWALEGLDLEKAMLQPSTPFKVRHLKMGVNLTGALAVCDTSVALRLLNKGVQHKLIDLYQSQYMSVSVKLHIIRSLDQTTHFHEGLRAFLERDQAHMTGVSGYQRLLEIMLSKQDFRTMVAMSALIQKM</sequence>
<dbReference type="InterPro" id="IPR026736">
    <property type="entry name" value="Virilizer"/>
</dbReference>
<dbReference type="GO" id="GO:0036396">
    <property type="term" value="C:RNA N6-methyladenosine methyltransferase complex"/>
    <property type="evidence" value="ECO:0007669"/>
    <property type="project" value="TreeGrafter"/>
</dbReference>
<dbReference type="AlphaFoldDB" id="A0A8S4Q9N1"/>
<dbReference type="EMBL" id="CAIIXF020000149">
    <property type="protein sequence ID" value="CAH1802876.1"/>
    <property type="molecule type" value="Genomic_DNA"/>
</dbReference>
<feature type="non-terminal residue" evidence="1">
    <location>
        <position position="1"/>
    </location>
</feature>
<name>A0A8S4Q9N1_OWEFU</name>
<reference evidence="1" key="1">
    <citation type="submission" date="2022-03" db="EMBL/GenBank/DDBJ databases">
        <authorList>
            <person name="Martin C."/>
        </authorList>
    </citation>
    <scope>NUCLEOTIDE SEQUENCE</scope>
</reference>
<dbReference type="Proteomes" id="UP000749559">
    <property type="component" value="Unassembled WGS sequence"/>
</dbReference>
<dbReference type="PANTHER" id="PTHR23185">
    <property type="entry name" value="PROTEIN VIRILIZER HOMOLOG"/>
    <property type="match status" value="1"/>
</dbReference>